<evidence type="ECO:0000256" key="8">
    <source>
        <dbReference type="SAM" id="Phobius"/>
    </source>
</evidence>
<name>A0A8J2K515_9HEXA</name>
<accession>A0A8J2K515</accession>
<gene>
    <name evidence="9" type="ORF">AFUS01_LOCUS20157</name>
</gene>
<keyword evidence="2" id="KW-1003">Cell membrane</keyword>
<proteinExistence type="predicted"/>
<dbReference type="Proteomes" id="UP000708208">
    <property type="component" value="Unassembled WGS sequence"/>
</dbReference>
<comment type="caution">
    <text evidence="9">The sequence shown here is derived from an EMBL/GenBank/DDBJ whole genome shotgun (WGS) entry which is preliminary data.</text>
</comment>
<evidence type="ECO:0000256" key="6">
    <source>
        <dbReference type="ARBA" id="ARBA00023170"/>
    </source>
</evidence>
<evidence type="ECO:0000256" key="3">
    <source>
        <dbReference type="ARBA" id="ARBA00022692"/>
    </source>
</evidence>
<dbReference type="InterPro" id="IPR052192">
    <property type="entry name" value="Insect_Ionotropic_Sensory_Rcpt"/>
</dbReference>
<evidence type="ECO:0000256" key="1">
    <source>
        <dbReference type="ARBA" id="ARBA00004651"/>
    </source>
</evidence>
<evidence type="ECO:0000313" key="9">
    <source>
        <dbReference type="EMBL" id="CAG7731579.1"/>
    </source>
</evidence>
<feature type="transmembrane region" description="Helical" evidence="8">
    <location>
        <begin position="348"/>
        <end position="366"/>
    </location>
</feature>
<sequence length="622" mass="70764">MAVLSKIKTSREINELERIGTVNFVVGTKSQMDLLENNLVSQNCPILLVLSAGTLLPPSLTSQNQIDSSRNLINPSAKILRYSPHYSTAIIFLSSVQLINFYPEIVTFQLRSFIPFPFNNHPQQVEHVFVGDESLVENALLKYDHLKYKRGIILQDDGAMPQVMFEDCFRTSTIKISLAEFKWKSCLKTDILKNRHLRATGFNLKNLIIRDSKGDPIGGMAYNLIKSVATNYNSSFHYHYNSWRNLRQNLDGTWNGFLGELINNTEDFGCWLGSTYYRHPYLDFTTHVKDSPFVFFSSLPKSQLKWYGILSVFDGFSWLCIILSVLISIPVFYGYFCLKSTGTVTSPLYVATMLPTCAILQVARNIPRRIRHLSGLFLFYSIVINICFNSNLISVLTIPDVDVLPETPEELATTLDIKIKYVQLAGTISDVLFENSLSPTVLSIKRRMEFVKPGEMMQAMVETITRPKIVLFNYEELGRIHVAENATLKSNFSPFKISRVPITDIQVSIVLRKYSKFTEALSVNMGRLQNTGHLKKWFEDILDISRKLGISRWKQVQLQGGNEAYEKLAIISKDFMLQDVKPLTVFHFVLMFSCLICGAGVSLVVFTFEVLDLAVQKQLVHI</sequence>
<dbReference type="PANTHER" id="PTHR42643">
    <property type="entry name" value="IONOTROPIC RECEPTOR 20A-RELATED"/>
    <property type="match status" value="1"/>
</dbReference>
<evidence type="ECO:0000256" key="2">
    <source>
        <dbReference type="ARBA" id="ARBA00022475"/>
    </source>
</evidence>
<feature type="transmembrane region" description="Helical" evidence="8">
    <location>
        <begin position="585"/>
        <end position="608"/>
    </location>
</feature>
<keyword evidence="5 8" id="KW-0472">Membrane</keyword>
<keyword evidence="4 8" id="KW-1133">Transmembrane helix</keyword>
<dbReference type="PANTHER" id="PTHR42643:SF24">
    <property type="entry name" value="IONOTROPIC RECEPTOR 60A"/>
    <property type="match status" value="1"/>
</dbReference>
<keyword evidence="7" id="KW-0325">Glycoprotein</keyword>
<dbReference type="AlphaFoldDB" id="A0A8J2K515"/>
<organism evidence="9 10">
    <name type="scientific">Allacma fusca</name>
    <dbReference type="NCBI Taxonomy" id="39272"/>
    <lineage>
        <taxon>Eukaryota</taxon>
        <taxon>Metazoa</taxon>
        <taxon>Ecdysozoa</taxon>
        <taxon>Arthropoda</taxon>
        <taxon>Hexapoda</taxon>
        <taxon>Collembola</taxon>
        <taxon>Symphypleona</taxon>
        <taxon>Sminthuridae</taxon>
        <taxon>Allacma</taxon>
    </lineage>
</organism>
<comment type="subcellular location">
    <subcellularLocation>
        <location evidence="1">Cell membrane</location>
        <topology evidence="1">Multi-pass membrane protein</topology>
    </subcellularLocation>
</comment>
<dbReference type="EMBL" id="CAJVCH010215362">
    <property type="protein sequence ID" value="CAG7731579.1"/>
    <property type="molecule type" value="Genomic_DNA"/>
</dbReference>
<evidence type="ECO:0000256" key="4">
    <source>
        <dbReference type="ARBA" id="ARBA00022989"/>
    </source>
</evidence>
<reference evidence="9" key="1">
    <citation type="submission" date="2021-06" db="EMBL/GenBank/DDBJ databases">
        <authorList>
            <person name="Hodson N. C."/>
            <person name="Mongue J. A."/>
            <person name="Jaron S. K."/>
        </authorList>
    </citation>
    <scope>NUCLEOTIDE SEQUENCE</scope>
</reference>
<dbReference type="GO" id="GO:0005886">
    <property type="term" value="C:plasma membrane"/>
    <property type="evidence" value="ECO:0007669"/>
    <property type="project" value="UniProtKB-SubCell"/>
</dbReference>
<evidence type="ECO:0000256" key="5">
    <source>
        <dbReference type="ARBA" id="ARBA00023136"/>
    </source>
</evidence>
<keyword evidence="3 8" id="KW-0812">Transmembrane</keyword>
<feature type="transmembrane region" description="Helical" evidence="8">
    <location>
        <begin position="378"/>
        <end position="398"/>
    </location>
</feature>
<feature type="transmembrane region" description="Helical" evidence="8">
    <location>
        <begin position="306"/>
        <end position="336"/>
    </location>
</feature>
<evidence type="ECO:0008006" key="11">
    <source>
        <dbReference type="Google" id="ProtNLM"/>
    </source>
</evidence>
<protein>
    <recommendedName>
        <fullName evidence="11">Ionotropic receptor</fullName>
    </recommendedName>
</protein>
<keyword evidence="10" id="KW-1185">Reference proteome</keyword>
<keyword evidence="6" id="KW-0675">Receptor</keyword>
<dbReference type="OrthoDB" id="8182981at2759"/>
<evidence type="ECO:0000256" key="7">
    <source>
        <dbReference type="ARBA" id="ARBA00023180"/>
    </source>
</evidence>
<evidence type="ECO:0000313" key="10">
    <source>
        <dbReference type="Proteomes" id="UP000708208"/>
    </source>
</evidence>